<dbReference type="Pfam" id="PF10066">
    <property type="entry name" value="DUF2304"/>
    <property type="match status" value="1"/>
</dbReference>
<dbReference type="GeneID" id="28491959"/>
<evidence type="ECO:0000313" key="3">
    <source>
        <dbReference type="EMBL" id="AMM54591.1"/>
    </source>
</evidence>
<dbReference type="OrthoDB" id="78194at2157"/>
<proteinExistence type="predicted"/>
<gene>
    <name evidence="3" type="ORF">TQ32_08935</name>
</gene>
<dbReference type="AlphaFoldDB" id="A0A127BB68"/>
<feature type="transmembrane region" description="Helical" evidence="2">
    <location>
        <begin position="6"/>
        <end position="21"/>
    </location>
</feature>
<evidence type="ECO:0000313" key="4">
    <source>
        <dbReference type="Proteomes" id="UP000070587"/>
    </source>
</evidence>
<reference evidence="3 4" key="2">
    <citation type="journal article" date="2016" name="Int. J. Syst. Evol. Microbiol.">
        <title>Pyrococcus kukulkanii sp. nov., a hyperthermophilic, piezophilic archaeon isolated from a deep-sea hydrothermal vent.</title>
        <authorList>
            <person name="Callac N."/>
            <person name="Oger P."/>
            <person name="Lesongeur F."/>
            <person name="Rattray J.E."/>
            <person name="Vannier P."/>
            <person name="Michoud G."/>
            <person name="Beauverger M."/>
            <person name="Gayet N."/>
            <person name="Rouxel O."/>
            <person name="Jebbar M."/>
            <person name="Godfroy A."/>
        </authorList>
    </citation>
    <scope>NUCLEOTIDE SEQUENCE [LARGE SCALE GENOMIC DNA]</scope>
    <source>
        <strain evidence="3 4">NCB100</strain>
    </source>
</reference>
<feature type="transmembrane region" description="Helical" evidence="2">
    <location>
        <begin position="33"/>
        <end position="49"/>
    </location>
</feature>
<reference evidence="4" key="1">
    <citation type="submission" date="2015-02" db="EMBL/GenBank/DDBJ databases">
        <title>Pyrococcus kukulkanii sp. nov., a novel hyperthermophilic archaeon isolated from a deep-sea hydrothermal vent at the Guaymas Basin.</title>
        <authorList>
            <person name="Oger P.M."/>
            <person name="Callac N."/>
            <person name="Jebbar M."/>
            <person name="Godfroy A."/>
        </authorList>
    </citation>
    <scope>NUCLEOTIDE SEQUENCE [LARGE SCALE GENOMIC DNA]</scope>
    <source>
        <strain evidence="4">NCB100</strain>
    </source>
</reference>
<protein>
    <submittedName>
        <fullName evidence="3">UDP-N-acetylglucosamine--dolichyl-phosphate N-acetylglucosaminephosphotransferase</fullName>
    </submittedName>
</protein>
<feature type="transmembrane region" description="Helical" evidence="2">
    <location>
        <begin position="69"/>
        <end position="87"/>
    </location>
</feature>
<dbReference type="RefSeq" id="WP_068323681.1">
    <property type="nucleotide sequence ID" value="NZ_CP010835.1"/>
</dbReference>
<evidence type="ECO:0000256" key="2">
    <source>
        <dbReference type="SAM" id="Phobius"/>
    </source>
</evidence>
<keyword evidence="2" id="KW-1133">Transmembrane helix</keyword>
<feature type="coiled-coil region" evidence="1">
    <location>
        <begin position="82"/>
        <end position="116"/>
    </location>
</feature>
<keyword evidence="2" id="KW-0472">Membrane</keyword>
<dbReference type="Proteomes" id="UP000070587">
    <property type="component" value="Chromosome"/>
</dbReference>
<dbReference type="KEGG" id="pyc:TQ32_08935"/>
<evidence type="ECO:0000256" key="1">
    <source>
        <dbReference type="SAM" id="Coils"/>
    </source>
</evidence>
<name>A0A127BB68_9EURY</name>
<dbReference type="EMBL" id="CP010835">
    <property type="protein sequence ID" value="AMM54591.1"/>
    <property type="molecule type" value="Genomic_DNA"/>
</dbReference>
<keyword evidence="2" id="KW-0812">Transmembrane</keyword>
<sequence>MYTIQYIALFTILGLMVYVFLKFKNQKLELSDLIAWELFFMILLIVSLVPVKISMEIKKILGLGRGLDALFVSMIGLAYLLMFKLYLDIDRIEREITDLNREIGIKLKEIEDLLKRKP</sequence>
<keyword evidence="1" id="KW-0175">Coiled coil</keyword>
<dbReference type="PATRIC" id="fig|1609559.3.peg.1858"/>
<dbReference type="InterPro" id="IPR019277">
    <property type="entry name" value="DUF2304"/>
</dbReference>
<dbReference type="GO" id="GO:0016740">
    <property type="term" value="F:transferase activity"/>
    <property type="evidence" value="ECO:0007669"/>
    <property type="project" value="UniProtKB-KW"/>
</dbReference>
<accession>A0A127BB68</accession>
<organism evidence="3 4">
    <name type="scientific">Pyrococcus kukulkanii</name>
    <dbReference type="NCBI Taxonomy" id="1609559"/>
    <lineage>
        <taxon>Archaea</taxon>
        <taxon>Methanobacteriati</taxon>
        <taxon>Methanobacteriota</taxon>
        <taxon>Thermococci</taxon>
        <taxon>Thermococcales</taxon>
        <taxon>Thermococcaceae</taxon>
        <taxon>Pyrococcus</taxon>
    </lineage>
</organism>
<keyword evidence="3" id="KW-0808">Transferase</keyword>
<dbReference type="STRING" id="1609559.TQ32_08935"/>